<dbReference type="KEGG" id="mmor:MMOR_33480"/>
<feature type="region of interest" description="Disordered" evidence="1">
    <location>
        <begin position="26"/>
        <end position="100"/>
    </location>
</feature>
<evidence type="ECO:0000313" key="3">
    <source>
        <dbReference type="Proteomes" id="UP000466681"/>
    </source>
</evidence>
<accession>A0AAD1HBQ9</accession>
<dbReference type="RefSeq" id="WP_083150812.1">
    <property type="nucleotide sequence ID" value="NZ_AP022560.1"/>
</dbReference>
<evidence type="ECO:0000313" key="2">
    <source>
        <dbReference type="EMBL" id="BBX02412.1"/>
    </source>
</evidence>
<protein>
    <recommendedName>
        <fullName evidence="4">Lipoprotein</fullName>
    </recommendedName>
</protein>
<evidence type="ECO:0000256" key="1">
    <source>
        <dbReference type="SAM" id="MobiDB-lite"/>
    </source>
</evidence>
<keyword evidence="3" id="KW-1185">Reference proteome</keyword>
<feature type="compositionally biased region" description="Polar residues" evidence="1">
    <location>
        <begin position="77"/>
        <end position="86"/>
    </location>
</feature>
<name>A0AAD1HBQ9_9MYCO</name>
<evidence type="ECO:0008006" key="4">
    <source>
        <dbReference type="Google" id="ProtNLM"/>
    </source>
</evidence>
<reference evidence="2 3" key="1">
    <citation type="journal article" date="2019" name="Emerg. Microbes Infect.">
        <title>Comprehensive subspecies identification of 175 nontuberculous mycobacteria species based on 7547 genomic profiles.</title>
        <authorList>
            <person name="Matsumoto Y."/>
            <person name="Kinjo T."/>
            <person name="Motooka D."/>
            <person name="Nabeya D."/>
            <person name="Jung N."/>
            <person name="Uechi K."/>
            <person name="Horii T."/>
            <person name="Iida T."/>
            <person name="Fujita J."/>
            <person name="Nakamura S."/>
        </authorList>
    </citation>
    <scope>NUCLEOTIDE SEQUENCE [LARGE SCALE GENOMIC DNA]</scope>
    <source>
        <strain evidence="2 3">JCM 6375</strain>
    </source>
</reference>
<dbReference type="EMBL" id="AP022560">
    <property type="protein sequence ID" value="BBX02412.1"/>
    <property type="molecule type" value="Genomic_DNA"/>
</dbReference>
<organism evidence="2 3">
    <name type="scientific">Mycolicibacterium moriokaense</name>
    <dbReference type="NCBI Taxonomy" id="39691"/>
    <lineage>
        <taxon>Bacteria</taxon>
        <taxon>Bacillati</taxon>
        <taxon>Actinomycetota</taxon>
        <taxon>Actinomycetes</taxon>
        <taxon>Mycobacteriales</taxon>
        <taxon>Mycobacteriaceae</taxon>
        <taxon>Mycolicibacterium</taxon>
    </lineage>
</organism>
<sequence length="205" mass="20971">MGIARLSATGLAVAALIIGVAATGCSKNDKESSAEETTSSSTTTSAEATTSEETSAAAEPVDYGSLLIPASDMGPDTKTTGPQVNPNGVEGAAQAYESPDGKSQIIDTIMVFSDVATAEEAFKNMTYDSVTTGKPEPAEIGDQGVLAIGTTPDGSRSMTVAVFNQGRTLVEIRFEGELNDPVPPDIATAIAQKQAQLIADGLPEE</sequence>
<dbReference type="PROSITE" id="PS51257">
    <property type="entry name" value="PROKAR_LIPOPROTEIN"/>
    <property type="match status" value="1"/>
</dbReference>
<dbReference type="AlphaFoldDB" id="A0AAD1HBQ9"/>
<feature type="compositionally biased region" description="Low complexity" evidence="1">
    <location>
        <begin position="35"/>
        <end position="59"/>
    </location>
</feature>
<gene>
    <name evidence="2" type="ORF">MMOR_33480</name>
</gene>
<dbReference type="Proteomes" id="UP000466681">
    <property type="component" value="Chromosome"/>
</dbReference>
<proteinExistence type="predicted"/>